<evidence type="ECO:0000313" key="5">
    <source>
        <dbReference type="Proteomes" id="UP000178606"/>
    </source>
</evidence>
<feature type="transmembrane region" description="Helical" evidence="1">
    <location>
        <begin position="142"/>
        <end position="163"/>
    </location>
</feature>
<feature type="domain" description="DUF6784" evidence="2">
    <location>
        <begin position="534"/>
        <end position="622"/>
    </location>
</feature>
<keyword evidence="1" id="KW-1133">Transmembrane helix</keyword>
<dbReference type="Pfam" id="PF20580">
    <property type="entry name" value="DUF6784"/>
    <property type="match status" value="1"/>
</dbReference>
<keyword evidence="1" id="KW-0812">Transmembrane</keyword>
<feature type="transmembrane region" description="Helical" evidence="1">
    <location>
        <begin position="571"/>
        <end position="589"/>
    </location>
</feature>
<feature type="transmembrane region" description="Helical" evidence="1">
    <location>
        <begin position="261"/>
        <end position="282"/>
    </location>
</feature>
<organism evidence="4 5">
    <name type="scientific">Handelsmanbacteria sp. (strain RIFCSPLOWO2_12_FULL_64_10)</name>
    <dbReference type="NCBI Taxonomy" id="1817868"/>
    <lineage>
        <taxon>Bacteria</taxon>
        <taxon>Candidatus Handelsmaniibacteriota</taxon>
    </lineage>
</organism>
<feature type="transmembrane region" description="Helical" evidence="1">
    <location>
        <begin position="30"/>
        <end position="48"/>
    </location>
</feature>
<feature type="transmembrane region" description="Helical" evidence="1">
    <location>
        <begin position="202"/>
        <end position="222"/>
    </location>
</feature>
<sequence length="634" mass="70139">MAAFINAWSGYSEYIVRSSRLNMSNFPLDLFASFLLVIVVVNAGCKWIGRRLALSPSELIVILCVGLASAFLSAADGAVGYAVAVMAAPYYFATPENQWAQYFHDHIPAWIAPTDRGWAITWFYEGLPPGMPVPWGAWLAPLSWWAALLCAVAFASLCIAVILRKQWVQNEKLVYPLVTITTDLVQDAQGEGLRPGFTRGGLFWAGFGLTCGVIVWNIGSYFQPGFPQIPLGGWIGNTTNVTLSRGFPSIPFKINFFTVGFAYFANLEVLFSLWFFFLLHVIEMGICNRFGLTVGTIADQWGSLYEIASWQGFGALCVFVLFGLYMARAHLRDVALKALRADHPADDSGEMMSYRTAFFGFLLSFGFILGWFWQAGMEFKMALPYVIGTFILYIGVARIVAEMGLLYVRGPLTAQSMAVYSWGADALSPASLTAVAFSYGLVSYRGLFMPAMSHIAKLADITEGSRRRIGTWAMTGLFVGGAVTVGLTFTWAYEYGAFNFNVWPFASGGRAGFNMTLTKMRDAFPTDWRRMELFGVGAAAMGVMTFLRYRFTWWPIHPIGLTVSGTNFTNSAAISVFLVWVVKGIILRVGGVTLYNRYRSLFIGILVGYAVGVTISFVVDMIWFPGNGHPIHYF</sequence>
<feature type="transmembrane region" description="Helical" evidence="1">
    <location>
        <begin position="469"/>
        <end position="489"/>
    </location>
</feature>
<accession>A0A1F6CCR7</accession>
<feature type="transmembrane region" description="Helical" evidence="1">
    <location>
        <begin position="385"/>
        <end position="407"/>
    </location>
</feature>
<reference evidence="4 5" key="1">
    <citation type="journal article" date="2016" name="Nat. Commun.">
        <title>Thousands of microbial genomes shed light on interconnected biogeochemical processes in an aquifer system.</title>
        <authorList>
            <person name="Anantharaman K."/>
            <person name="Brown C.T."/>
            <person name="Hug L.A."/>
            <person name="Sharon I."/>
            <person name="Castelle C.J."/>
            <person name="Probst A.J."/>
            <person name="Thomas B.C."/>
            <person name="Singh A."/>
            <person name="Wilkins M.J."/>
            <person name="Karaoz U."/>
            <person name="Brodie E.L."/>
            <person name="Williams K.H."/>
            <person name="Hubbard S.S."/>
            <person name="Banfield J.F."/>
        </authorList>
    </citation>
    <scope>NUCLEOTIDE SEQUENCE [LARGE SCALE GENOMIC DNA]</scope>
    <source>
        <strain evidence="5">RIFCSPLOWO2_12_FULL_64_10</strain>
    </source>
</reference>
<evidence type="ECO:0000256" key="1">
    <source>
        <dbReference type="SAM" id="Phobius"/>
    </source>
</evidence>
<gene>
    <name evidence="4" type="ORF">A3F84_12500</name>
</gene>
<dbReference type="Pfam" id="PF20581">
    <property type="entry name" value="DUF6785"/>
    <property type="match status" value="1"/>
</dbReference>
<protein>
    <submittedName>
        <fullName evidence="4">Uncharacterized protein</fullName>
    </submittedName>
</protein>
<evidence type="ECO:0000313" key="4">
    <source>
        <dbReference type="EMBL" id="OGG46777.1"/>
    </source>
</evidence>
<feature type="transmembrane region" description="Helical" evidence="1">
    <location>
        <begin position="303"/>
        <end position="327"/>
    </location>
</feature>
<dbReference type="AlphaFoldDB" id="A0A1F6CCR7"/>
<proteinExistence type="predicted"/>
<feature type="transmembrane region" description="Helical" evidence="1">
    <location>
        <begin position="533"/>
        <end position="551"/>
    </location>
</feature>
<evidence type="ECO:0000259" key="3">
    <source>
        <dbReference type="Pfam" id="PF20581"/>
    </source>
</evidence>
<dbReference type="Proteomes" id="UP000178606">
    <property type="component" value="Unassembled WGS sequence"/>
</dbReference>
<feature type="transmembrane region" description="Helical" evidence="1">
    <location>
        <begin position="60"/>
        <end position="93"/>
    </location>
</feature>
<keyword evidence="1" id="KW-0472">Membrane</keyword>
<feature type="transmembrane region" description="Helical" evidence="1">
    <location>
        <begin position="601"/>
        <end position="624"/>
    </location>
</feature>
<evidence type="ECO:0000259" key="2">
    <source>
        <dbReference type="Pfam" id="PF20580"/>
    </source>
</evidence>
<comment type="caution">
    <text evidence="4">The sequence shown here is derived from an EMBL/GenBank/DDBJ whole genome shotgun (WGS) entry which is preliminary data.</text>
</comment>
<dbReference type="EMBL" id="MFKF01000285">
    <property type="protein sequence ID" value="OGG46777.1"/>
    <property type="molecule type" value="Genomic_DNA"/>
</dbReference>
<name>A0A1F6CCR7_HANXR</name>
<feature type="transmembrane region" description="Helical" evidence="1">
    <location>
        <begin position="352"/>
        <end position="373"/>
    </location>
</feature>
<dbReference type="InterPro" id="IPR046711">
    <property type="entry name" value="DUF6784"/>
</dbReference>
<feature type="transmembrane region" description="Helical" evidence="1">
    <location>
        <begin position="427"/>
        <end position="448"/>
    </location>
</feature>
<feature type="domain" description="DUF6785" evidence="3">
    <location>
        <begin position="2"/>
        <end position="496"/>
    </location>
</feature>
<feature type="transmembrane region" description="Helical" evidence="1">
    <location>
        <begin position="495"/>
        <end position="513"/>
    </location>
</feature>
<dbReference type="InterPro" id="IPR046712">
    <property type="entry name" value="DUF6785"/>
</dbReference>